<evidence type="ECO:0000256" key="8">
    <source>
        <dbReference type="RuleBase" id="RU079119"/>
    </source>
</evidence>
<reference evidence="11" key="1">
    <citation type="submission" date="2016-03" db="EMBL/GenBank/DDBJ databases">
        <title>Mechanisms controlling the formation of the plant cell surface in tip-growing cells are functionally conserved among land plants.</title>
        <authorList>
            <person name="Honkanen S."/>
            <person name="Jones V.A."/>
            <person name="Morieri G."/>
            <person name="Champion C."/>
            <person name="Hetherington A.J."/>
            <person name="Kelly S."/>
            <person name="Saint-Marcoux D."/>
            <person name="Proust H."/>
            <person name="Prescott H."/>
            <person name="Dolan L."/>
        </authorList>
    </citation>
    <scope>NUCLEOTIDE SEQUENCE [LARGE SCALE GENOMIC DNA]</scope>
    <source>
        <tissue evidence="11">Whole gametophyte</tissue>
    </source>
</reference>
<evidence type="ECO:0000313" key="12">
    <source>
        <dbReference type="Proteomes" id="UP000077202"/>
    </source>
</evidence>
<evidence type="ECO:0000256" key="6">
    <source>
        <dbReference type="ARBA" id="ARBA00023136"/>
    </source>
</evidence>
<feature type="region of interest" description="Disordered" evidence="9">
    <location>
        <begin position="1"/>
        <end position="54"/>
    </location>
</feature>
<feature type="transmembrane region" description="Helical" evidence="8">
    <location>
        <begin position="182"/>
        <end position="204"/>
    </location>
</feature>
<feature type="compositionally biased region" description="Gly residues" evidence="9">
    <location>
        <begin position="85"/>
        <end position="95"/>
    </location>
</feature>
<feature type="compositionally biased region" description="Basic and acidic residues" evidence="9">
    <location>
        <begin position="583"/>
        <end position="596"/>
    </location>
</feature>
<evidence type="ECO:0000256" key="5">
    <source>
        <dbReference type="ARBA" id="ARBA00022989"/>
    </source>
</evidence>
<dbReference type="EMBL" id="LVLJ01000630">
    <property type="protein sequence ID" value="OAE33582.1"/>
    <property type="molecule type" value="Genomic_DNA"/>
</dbReference>
<dbReference type="AlphaFoldDB" id="A0A176WMR1"/>
<feature type="transmembrane region" description="Helical" evidence="8">
    <location>
        <begin position="210"/>
        <end position="232"/>
    </location>
</feature>
<feature type="region of interest" description="Disordered" evidence="9">
    <location>
        <begin position="780"/>
        <end position="803"/>
    </location>
</feature>
<feature type="transmembrane region" description="Helical" evidence="8">
    <location>
        <begin position="313"/>
        <end position="336"/>
    </location>
</feature>
<feature type="region of interest" description="Disordered" evidence="9">
    <location>
        <begin position="582"/>
        <end position="616"/>
    </location>
</feature>
<feature type="region of interest" description="Disordered" evidence="9">
    <location>
        <begin position="741"/>
        <end position="764"/>
    </location>
</feature>
<feature type="compositionally biased region" description="Polar residues" evidence="9">
    <location>
        <begin position="741"/>
        <end position="760"/>
    </location>
</feature>
<evidence type="ECO:0000256" key="4">
    <source>
        <dbReference type="ARBA" id="ARBA00022692"/>
    </source>
</evidence>
<evidence type="ECO:0000259" key="10">
    <source>
        <dbReference type="Pfam" id="PF01529"/>
    </source>
</evidence>
<keyword evidence="3 8" id="KW-0808">Transferase</keyword>
<feature type="compositionally biased region" description="Basic residues" evidence="9">
    <location>
        <begin position="23"/>
        <end position="37"/>
    </location>
</feature>
<dbReference type="EC" id="2.3.1.225" evidence="8"/>
<protein>
    <recommendedName>
        <fullName evidence="8">S-acyltransferase</fullName>
        <ecNumber evidence="8">2.3.1.225</ecNumber>
    </recommendedName>
    <alternativeName>
        <fullName evidence="8">Palmitoyltransferase</fullName>
    </alternativeName>
</protein>
<comment type="catalytic activity">
    <reaction evidence="8">
        <text>L-cysteinyl-[protein] + hexadecanoyl-CoA = S-hexadecanoyl-L-cysteinyl-[protein] + CoA</text>
        <dbReference type="Rhea" id="RHEA:36683"/>
        <dbReference type="Rhea" id="RHEA-COMP:10131"/>
        <dbReference type="Rhea" id="RHEA-COMP:11032"/>
        <dbReference type="ChEBI" id="CHEBI:29950"/>
        <dbReference type="ChEBI" id="CHEBI:57287"/>
        <dbReference type="ChEBI" id="CHEBI:57379"/>
        <dbReference type="ChEBI" id="CHEBI:74151"/>
        <dbReference type="EC" id="2.3.1.225"/>
    </reaction>
</comment>
<keyword evidence="12" id="KW-1185">Reference proteome</keyword>
<dbReference type="PANTHER" id="PTHR22883">
    <property type="entry name" value="ZINC FINGER DHHC DOMAIN CONTAINING PROTEIN"/>
    <property type="match status" value="1"/>
</dbReference>
<gene>
    <name evidence="11" type="ORF">AXG93_2139s1350</name>
</gene>
<evidence type="ECO:0000256" key="1">
    <source>
        <dbReference type="ARBA" id="ARBA00004141"/>
    </source>
</evidence>
<dbReference type="GO" id="GO:0005794">
    <property type="term" value="C:Golgi apparatus"/>
    <property type="evidence" value="ECO:0007669"/>
    <property type="project" value="TreeGrafter"/>
</dbReference>
<feature type="compositionally biased region" description="Polar residues" evidence="9">
    <location>
        <begin position="782"/>
        <end position="803"/>
    </location>
</feature>
<comment type="caution">
    <text evidence="11">The sequence shown here is derived from an EMBL/GenBank/DDBJ whole genome shotgun (WGS) entry which is preliminary data.</text>
</comment>
<name>A0A176WMR1_MARPO</name>
<dbReference type="PANTHER" id="PTHR22883:SF265">
    <property type="entry name" value="PROTEIN S-ACYLTRANSFERASE 22-RELATED"/>
    <property type="match status" value="1"/>
</dbReference>
<dbReference type="InterPro" id="IPR039859">
    <property type="entry name" value="PFA4/ZDH16/20/ERF2-like"/>
</dbReference>
<evidence type="ECO:0000256" key="7">
    <source>
        <dbReference type="ARBA" id="ARBA00023315"/>
    </source>
</evidence>
<sequence>MADTVARTDGADGSTCDIPSRADRRRRSRNRRARRSGGHMDGRGRAAGVAGAEAGAPQCALANAFDVELQWGYDDDGDDDDEGGGGRAGRAGGRGAFQAPAVRVPLPPRTRARPAAAAAPDRKEGSRSHSAYESNSESEYQSSLLCELRRRKDLVLQSFAVQEVPDEQRYLIYAIARPWTKIVAVAVFSALAFSFYVFFVPFLGSNVLKFHVVAGFSPLVLAVVTLYIRCAAIDPADSGIRRARLRAAAARKSESSAEILLRDRQGTGLLRSLFLGNQSEPEKYIAEEELLFCSLCEAEWLNNCIGKKNYKTFVAVMVASLLMLITQWSIGIFVLVRCFRDKHKFDEEIVEKLGSSFSRVPFVVVVTLCTFLAMLATLPLTQLLFFHLILIKKGITTYDYIVAIREQDTQEAPGETHLARSLSSSPASSTATAVSNASSIGALQRAVWCTPPRMFVENQSHMKSEVVVQYATSLRGASLRVPSLVELESGSISSKPVKDSAAGQQRRPVGLSPWKLARLSTKDASKAAVRAREKSSILRPVKYIEGSTITETEDSSFEHSAEIATTSSGHKVGWRMENPLAVSRERPGLGHDRDRPTSFGTDYSSGRPGDSSEEKTNQAIIPLHSESRSPFRSRSCNNITSFAGPASAAESPDILGSPDLGSVDTQFYHNANQERSWLYRATSDGYEASGGESADDTSDQGRRLSQAWSKLKLNPSFISRGDIQSASIKWRSGLEDIAASWSNASQPDSRASSGTRSNGSRVEANILKHVNLDWPGVREKVSTSTEGSNNSSPSHYESPQRTSPDIQCAVDAKYINHLEKPNLKESGSVFHDAPYSGSSPKLNTGKRGLSSAKRLKESILAYKRGLSASSSSTGPALLSTSP</sequence>
<feature type="transmembrane region" description="Helical" evidence="8">
    <location>
        <begin position="362"/>
        <end position="386"/>
    </location>
</feature>
<dbReference type="GO" id="GO:0005783">
    <property type="term" value="C:endoplasmic reticulum"/>
    <property type="evidence" value="ECO:0007669"/>
    <property type="project" value="TreeGrafter"/>
</dbReference>
<evidence type="ECO:0000313" key="11">
    <source>
        <dbReference type="EMBL" id="OAE33582.1"/>
    </source>
</evidence>
<comment type="domain">
    <text evidence="8">The DHHC domain is required for palmitoyltransferase activity.</text>
</comment>
<accession>A0A176WMR1</accession>
<feature type="compositionally biased region" description="Acidic residues" evidence="9">
    <location>
        <begin position="73"/>
        <end position="83"/>
    </location>
</feature>
<comment type="similarity">
    <text evidence="2 8">Belongs to the DHHC palmitoyltransferase family.</text>
</comment>
<keyword evidence="7 8" id="KW-0012">Acyltransferase</keyword>
<dbReference type="Pfam" id="PF01529">
    <property type="entry name" value="DHHC"/>
    <property type="match status" value="1"/>
</dbReference>
<keyword evidence="6 8" id="KW-0472">Membrane</keyword>
<feature type="domain" description="Palmitoyltransferase DHHC" evidence="10">
    <location>
        <begin position="300"/>
        <end position="401"/>
    </location>
</feature>
<evidence type="ECO:0000256" key="3">
    <source>
        <dbReference type="ARBA" id="ARBA00022679"/>
    </source>
</evidence>
<dbReference type="GO" id="GO:0016020">
    <property type="term" value="C:membrane"/>
    <property type="evidence" value="ECO:0007669"/>
    <property type="project" value="UniProtKB-SubCell"/>
</dbReference>
<dbReference type="InterPro" id="IPR001594">
    <property type="entry name" value="Palmitoyltrfase_DHHC"/>
</dbReference>
<feature type="region of interest" description="Disordered" evidence="9">
    <location>
        <begin position="825"/>
        <end position="850"/>
    </location>
</feature>
<dbReference type="GO" id="GO:0006612">
    <property type="term" value="P:protein targeting to membrane"/>
    <property type="evidence" value="ECO:0007669"/>
    <property type="project" value="TreeGrafter"/>
</dbReference>
<evidence type="ECO:0000256" key="9">
    <source>
        <dbReference type="SAM" id="MobiDB-lite"/>
    </source>
</evidence>
<dbReference type="Proteomes" id="UP000077202">
    <property type="component" value="Unassembled WGS sequence"/>
</dbReference>
<keyword evidence="4 8" id="KW-0812">Transmembrane</keyword>
<comment type="subcellular location">
    <subcellularLocation>
        <location evidence="1">Membrane</location>
        <topology evidence="1">Multi-pass membrane protein</topology>
    </subcellularLocation>
</comment>
<proteinExistence type="inferred from homology"/>
<organism evidence="11 12">
    <name type="scientific">Marchantia polymorpha subsp. ruderalis</name>
    <dbReference type="NCBI Taxonomy" id="1480154"/>
    <lineage>
        <taxon>Eukaryota</taxon>
        <taxon>Viridiplantae</taxon>
        <taxon>Streptophyta</taxon>
        <taxon>Embryophyta</taxon>
        <taxon>Marchantiophyta</taxon>
        <taxon>Marchantiopsida</taxon>
        <taxon>Marchantiidae</taxon>
        <taxon>Marchantiales</taxon>
        <taxon>Marchantiaceae</taxon>
        <taxon>Marchantia</taxon>
    </lineage>
</organism>
<keyword evidence="5 8" id="KW-1133">Transmembrane helix</keyword>
<dbReference type="GO" id="GO:0019706">
    <property type="term" value="F:protein-cysteine S-palmitoyltransferase activity"/>
    <property type="evidence" value="ECO:0007669"/>
    <property type="project" value="UniProtKB-EC"/>
</dbReference>
<evidence type="ECO:0000256" key="2">
    <source>
        <dbReference type="ARBA" id="ARBA00008574"/>
    </source>
</evidence>
<feature type="region of interest" description="Disordered" evidence="9">
    <location>
        <begin position="71"/>
        <end position="136"/>
    </location>
</feature>